<feature type="region of interest" description="Disordered" evidence="1">
    <location>
        <begin position="1"/>
        <end position="36"/>
    </location>
</feature>
<gene>
    <name evidence="2" type="ORF">TM35_000051380</name>
</gene>
<dbReference type="VEuPathDB" id="TriTrypDB:TM35_000051380"/>
<dbReference type="STRING" id="67003.A0A1X0P3N9"/>
<organism evidence="2 3">
    <name type="scientific">Trypanosoma theileri</name>
    <dbReference type="NCBI Taxonomy" id="67003"/>
    <lineage>
        <taxon>Eukaryota</taxon>
        <taxon>Discoba</taxon>
        <taxon>Euglenozoa</taxon>
        <taxon>Kinetoplastea</taxon>
        <taxon>Metakinetoplastina</taxon>
        <taxon>Trypanosomatida</taxon>
        <taxon>Trypanosomatidae</taxon>
        <taxon>Trypanosoma</taxon>
    </lineage>
</organism>
<dbReference type="InterPro" id="IPR016024">
    <property type="entry name" value="ARM-type_fold"/>
</dbReference>
<dbReference type="AlphaFoldDB" id="A0A1X0P3N9"/>
<dbReference type="OrthoDB" id="247006at2759"/>
<feature type="compositionally biased region" description="Basic and acidic residues" evidence="1">
    <location>
        <begin position="430"/>
        <end position="446"/>
    </location>
</feature>
<protein>
    <submittedName>
        <fullName evidence="2">Uncharacterized protein</fullName>
    </submittedName>
</protein>
<reference evidence="2 3" key="1">
    <citation type="submission" date="2017-03" db="EMBL/GenBank/DDBJ databases">
        <title>An alternative strategy for trypanosome survival in the mammalian bloodstream revealed through genome and transcriptome analysis of the ubiquitous bovine parasite Trypanosoma (Megatrypanum) theileri.</title>
        <authorList>
            <person name="Kelly S."/>
            <person name="Ivens A."/>
            <person name="Mott A."/>
            <person name="O'Neill E."/>
            <person name="Emms D."/>
            <person name="Macleod O."/>
            <person name="Voorheis P."/>
            <person name="Matthews J."/>
            <person name="Matthews K."/>
            <person name="Carrington M."/>
        </authorList>
    </citation>
    <scope>NUCLEOTIDE SEQUENCE [LARGE SCALE GENOMIC DNA]</scope>
    <source>
        <strain evidence="2">Edinburgh</strain>
    </source>
</reference>
<name>A0A1X0P3N9_9TRYP</name>
<dbReference type="InterPro" id="IPR011989">
    <property type="entry name" value="ARM-like"/>
</dbReference>
<dbReference type="GeneID" id="39982573"/>
<proteinExistence type="predicted"/>
<evidence type="ECO:0000256" key="1">
    <source>
        <dbReference type="SAM" id="MobiDB-lite"/>
    </source>
</evidence>
<sequence length="698" mass="76739">MPLKPQPQPQPRPSGKRTPCVLSRPPAPPPLGPEAGMAVVGSRVSRLLRDARAAVQQRHRPDTPPITTTTTAAAAAAVRRQPLPLPKRGIRLTAMLTSTPSETSQLVTSAQQLDKASFESSLDAVKGVPSAQLEKLGELKRWLVNPQHLLWDSVVTRLVEMVLMPSTDVRVVISAVSILLRYNYVNSFPSLPVVVRRLHELCEGGMEKQLLEDILMRESLLQPLLHLLTNEELLFHQPGVLWDVLETLRSCSANSDVILTQLVTLGVIPNLNTVLQRILTFSGNSPSKSFTSSDSSLHTLIPPLCLIYRNLSTEYSHHLRKLGSLDLIISVLEQFRGDDDVVQAAARAMAKTVFDDGCLEHYQDGTRACNAVVGSLEASIDVGGLSVSRLCGALARLVEGSRELRDWLMHHHQRMLIRLVRRYIAPLPSKQEEKEDETTKDTKEGTTTEGVVDLSPDMEDAELDDLLQSITWLIGVAAVSAECSPDFVLEITPLLVSFLKNLDMNKKRLTFILTLMCMSNLSFFFDALDKTEKGHEALVDIYATVGFILAGVLFDGDTEATVEATRILGNMSLTNAGRDWMETNRCDEVCIVFLGHEDPRIVYNCFGVLLNLTAADSCRVASDQQLLSMLLQHTGRYTREDCIAAEKARECSRRGVVAGAAGRAGGSSGDGEAMEDLRYIDQIADVVEKLLLNLSALI</sequence>
<dbReference type="GO" id="GO:0044782">
    <property type="term" value="P:cilium organization"/>
    <property type="evidence" value="ECO:0007669"/>
    <property type="project" value="TreeGrafter"/>
</dbReference>
<dbReference type="PANTHER" id="PTHR21356">
    <property type="entry name" value="ARMADILLO REPEAT CONTAINING 2"/>
    <property type="match status" value="1"/>
</dbReference>
<dbReference type="Proteomes" id="UP000192257">
    <property type="component" value="Unassembled WGS sequence"/>
</dbReference>
<keyword evidence="3" id="KW-1185">Reference proteome</keyword>
<comment type="caution">
    <text evidence="2">The sequence shown here is derived from an EMBL/GenBank/DDBJ whole genome shotgun (WGS) entry which is preliminary data.</text>
</comment>
<dbReference type="Gene3D" id="1.25.10.10">
    <property type="entry name" value="Leucine-rich Repeat Variant"/>
    <property type="match status" value="2"/>
</dbReference>
<accession>A0A1X0P3N9</accession>
<feature type="compositionally biased region" description="Pro residues" evidence="1">
    <location>
        <begin position="1"/>
        <end position="12"/>
    </location>
</feature>
<feature type="region of interest" description="Disordered" evidence="1">
    <location>
        <begin position="430"/>
        <end position="452"/>
    </location>
</feature>
<dbReference type="InterPro" id="IPR038905">
    <property type="entry name" value="ARMC2"/>
</dbReference>
<dbReference type="EMBL" id="NBCO01000005">
    <property type="protein sequence ID" value="ORC91542.1"/>
    <property type="molecule type" value="Genomic_DNA"/>
</dbReference>
<evidence type="ECO:0000313" key="3">
    <source>
        <dbReference type="Proteomes" id="UP000192257"/>
    </source>
</evidence>
<evidence type="ECO:0000313" key="2">
    <source>
        <dbReference type="EMBL" id="ORC91542.1"/>
    </source>
</evidence>
<dbReference type="PANTHER" id="PTHR21356:SF1">
    <property type="entry name" value="ARMADILLO REPEAT-CONTAINING PROTEIN 2"/>
    <property type="match status" value="1"/>
</dbReference>
<dbReference type="RefSeq" id="XP_028885608.1">
    <property type="nucleotide sequence ID" value="XM_029022793.1"/>
</dbReference>
<dbReference type="SUPFAM" id="SSF48371">
    <property type="entry name" value="ARM repeat"/>
    <property type="match status" value="1"/>
</dbReference>